<organism evidence="7">
    <name type="scientific">Volvox carteri f. nagariensis</name>
    <dbReference type="NCBI Taxonomy" id="3068"/>
    <lineage>
        <taxon>Eukaryota</taxon>
        <taxon>Viridiplantae</taxon>
        <taxon>Chlorophyta</taxon>
        <taxon>core chlorophytes</taxon>
        <taxon>Chlorophyceae</taxon>
        <taxon>CS clade</taxon>
        <taxon>Chlamydomonadales</taxon>
        <taxon>Volvocaceae</taxon>
        <taxon>Volvox</taxon>
    </lineage>
</organism>
<evidence type="ECO:0000256" key="4">
    <source>
        <dbReference type="SAM" id="SignalP"/>
    </source>
</evidence>
<comment type="function">
    <text evidence="1">Probably involved in the defense reaction of plants against pathogens.</text>
</comment>
<feature type="domain" description="SCP" evidence="5">
    <location>
        <begin position="93"/>
        <end position="245"/>
    </location>
</feature>
<dbReference type="GO" id="GO:0005576">
    <property type="term" value="C:extracellular region"/>
    <property type="evidence" value="ECO:0007669"/>
    <property type="project" value="InterPro"/>
</dbReference>
<accession>D8U8S6</accession>
<gene>
    <name evidence="6" type="ORF">VOLCADRAFT_95941</name>
</gene>
<name>D8U8S6_VOLCA</name>
<reference evidence="6 7" key="1">
    <citation type="journal article" date="2010" name="Science">
        <title>Genomic analysis of organismal complexity in the multicellular green alga Volvox carteri.</title>
        <authorList>
            <person name="Prochnik S.E."/>
            <person name="Umen J."/>
            <person name="Nedelcu A.M."/>
            <person name="Hallmann A."/>
            <person name="Miller S.M."/>
            <person name="Nishii I."/>
            <person name="Ferris P."/>
            <person name="Kuo A."/>
            <person name="Mitros T."/>
            <person name="Fritz-Laylin L.K."/>
            <person name="Hellsten U."/>
            <person name="Chapman J."/>
            <person name="Simakov O."/>
            <person name="Rensing S.A."/>
            <person name="Terry A."/>
            <person name="Pangilinan J."/>
            <person name="Kapitonov V."/>
            <person name="Jurka J."/>
            <person name="Salamov A."/>
            <person name="Shapiro H."/>
            <person name="Schmutz J."/>
            <person name="Grimwood J."/>
            <person name="Lindquist E."/>
            <person name="Lucas S."/>
            <person name="Grigoriev I.V."/>
            <person name="Schmitt R."/>
            <person name="Kirk D."/>
            <person name="Rokhsar D.S."/>
        </authorList>
    </citation>
    <scope>NUCLEOTIDE SEQUENCE [LARGE SCALE GENOMIC DNA]</scope>
    <source>
        <strain evidence="7">f. Nagariensis / Eve</strain>
    </source>
</reference>
<dbReference type="PRINTS" id="PR00837">
    <property type="entry name" value="V5TPXLIKE"/>
</dbReference>
<dbReference type="PANTHER" id="PTHR10334">
    <property type="entry name" value="CYSTEINE-RICH SECRETORY PROTEIN-RELATED"/>
    <property type="match status" value="1"/>
</dbReference>
<dbReference type="Pfam" id="PF00188">
    <property type="entry name" value="CAP"/>
    <property type="match status" value="1"/>
</dbReference>
<sequence length="262" mass="28717">MARPQLAVPLTVAALVLVSLLLSQQTIAQGDSNIADKGKRRPPRAKAVNPPSPVRLSPSPPSPPPLRPPPSPSKPSPKSPSPSNSYDQGVTCPDAKEVLDKHNMYRENHRALPLRWDASLAASSAEYALRLAKADCSIQHSGSRAFGENLYAVQVSPPQNDYTCTTAVRVWYEEVFNYNFFAAQPYYDNKPNFVGHFTQVVWRSTSFVGCGVAIVQTPLKLPMGTVNSTCKIVTCRYREPGNIATDMYFLKNVLSNSTTIVL</sequence>
<dbReference type="SMART" id="SM00198">
    <property type="entry name" value="SCP"/>
    <property type="match status" value="1"/>
</dbReference>
<dbReference type="InterPro" id="IPR034113">
    <property type="entry name" value="SCP_GAPR1-like"/>
</dbReference>
<dbReference type="CDD" id="cd05382">
    <property type="entry name" value="CAP_GAPR1-like"/>
    <property type="match status" value="1"/>
</dbReference>
<feature type="region of interest" description="Disordered" evidence="3">
    <location>
        <begin position="27"/>
        <end position="91"/>
    </location>
</feature>
<dbReference type="InterPro" id="IPR001283">
    <property type="entry name" value="CRISP-related"/>
</dbReference>
<dbReference type="EMBL" id="GL378369">
    <property type="protein sequence ID" value="EFJ43858.1"/>
    <property type="molecule type" value="Genomic_DNA"/>
</dbReference>
<dbReference type="AlphaFoldDB" id="D8U8S6"/>
<evidence type="ECO:0000256" key="3">
    <source>
        <dbReference type="SAM" id="MobiDB-lite"/>
    </source>
</evidence>
<dbReference type="InterPro" id="IPR014044">
    <property type="entry name" value="CAP_dom"/>
</dbReference>
<dbReference type="RefSeq" id="XP_002955104.1">
    <property type="nucleotide sequence ID" value="XM_002955058.1"/>
</dbReference>
<dbReference type="InterPro" id="IPR018244">
    <property type="entry name" value="Allrgn_V5/Tpx1_CS"/>
</dbReference>
<protein>
    <recommendedName>
        <fullName evidence="5">SCP domain-containing protein</fullName>
    </recommendedName>
</protein>
<dbReference type="KEGG" id="vcn:VOLCADRAFT_95941"/>
<dbReference type="OrthoDB" id="337038at2759"/>
<dbReference type="SUPFAM" id="SSF55797">
    <property type="entry name" value="PR-1-like"/>
    <property type="match status" value="1"/>
</dbReference>
<dbReference type="Gene3D" id="3.40.33.10">
    <property type="entry name" value="CAP"/>
    <property type="match status" value="1"/>
</dbReference>
<dbReference type="InParanoid" id="D8U8S6"/>
<evidence type="ECO:0000259" key="5">
    <source>
        <dbReference type="SMART" id="SM00198"/>
    </source>
</evidence>
<dbReference type="InterPro" id="IPR035940">
    <property type="entry name" value="CAP_sf"/>
</dbReference>
<proteinExistence type="predicted"/>
<evidence type="ECO:0000313" key="7">
    <source>
        <dbReference type="Proteomes" id="UP000001058"/>
    </source>
</evidence>
<keyword evidence="7" id="KW-1185">Reference proteome</keyword>
<feature type="compositionally biased region" description="Pro residues" evidence="3">
    <location>
        <begin position="50"/>
        <end position="80"/>
    </location>
</feature>
<dbReference type="GeneID" id="9622059"/>
<dbReference type="PRINTS" id="PR00838">
    <property type="entry name" value="V5ALLERGEN"/>
</dbReference>
<dbReference type="eggNOG" id="KOG3017">
    <property type="taxonomic scope" value="Eukaryota"/>
</dbReference>
<dbReference type="PROSITE" id="PS01009">
    <property type="entry name" value="CRISP_1"/>
    <property type="match status" value="1"/>
</dbReference>
<evidence type="ECO:0000256" key="1">
    <source>
        <dbReference type="ARBA" id="ARBA00003143"/>
    </source>
</evidence>
<dbReference type="InterPro" id="IPR002413">
    <property type="entry name" value="V5_allergen-like"/>
</dbReference>
<feature type="chain" id="PRO_5003124264" description="SCP domain-containing protein" evidence="4">
    <location>
        <begin position="29"/>
        <end position="262"/>
    </location>
</feature>
<keyword evidence="2" id="KW-0568">Pathogenesis-related protein</keyword>
<dbReference type="Proteomes" id="UP000001058">
    <property type="component" value="Unassembled WGS sequence"/>
</dbReference>
<evidence type="ECO:0000256" key="2">
    <source>
        <dbReference type="ARBA" id="ARBA00023265"/>
    </source>
</evidence>
<keyword evidence="4" id="KW-0732">Signal</keyword>
<feature type="signal peptide" evidence="4">
    <location>
        <begin position="1"/>
        <end position="28"/>
    </location>
</feature>
<keyword evidence="2" id="KW-0611">Plant defense</keyword>
<evidence type="ECO:0000313" key="6">
    <source>
        <dbReference type="EMBL" id="EFJ43858.1"/>
    </source>
</evidence>